<gene>
    <name evidence="1" type="ORF">AHMF7605_07715</name>
</gene>
<dbReference type="AlphaFoldDB" id="A0A2T2YD24"/>
<dbReference type="Proteomes" id="UP000240357">
    <property type="component" value="Unassembled WGS sequence"/>
</dbReference>
<comment type="caution">
    <text evidence="1">The sequence shown here is derived from an EMBL/GenBank/DDBJ whole genome shotgun (WGS) entry which is preliminary data.</text>
</comment>
<keyword evidence="2" id="KW-1185">Reference proteome</keyword>
<dbReference type="EMBL" id="PYFT01000001">
    <property type="protein sequence ID" value="PSR53422.1"/>
    <property type="molecule type" value="Genomic_DNA"/>
</dbReference>
<organism evidence="1 2">
    <name type="scientific">Adhaeribacter arboris</name>
    <dbReference type="NCBI Taxonomy" id="2072846"/>
    <lineage>
        <taxon>Bacteria</taxon>
        <taxon>Pseudomonadati</taxon>
        <taxon>Bacteroidota</taxon>
        <taxon>Cytophagia</taxon>
        <taxon>Cytophagales</taxon>
        <taxon>Hymenobacteraceae</taxon>
        <taxon>Adhaeribacter</taxon>
    </lineage>
</organism>
<evidence type="ECO:0000313" key="1">
    <source>
        <dbReference type="EMBL" id="PSR53422.1"/>
    </source>
</evidence>
<proteinExistence type="predicted"/>
<name>A0A2T2YD24_9BACT</name>
<reference evidence="1 2" key="1">
    <citation type="submission" date="2018-03" db="EMBL/GenBank/DDBJ databases">
        <title>Adhaeribacter sp. HMF7605 Genome sequencing and assembly.</title>
        <authorList>
            <person name="Kang H."/>
            <person name="Kang J."/>
            <person name="Cha I."/>
            <person name="Kim H."/>
            <person name="Joh K."/>
        </authorList>
    </citation>
    <scope>NUCLEOTIDE SEQUENCE [LARGE SCALE GENOMIC DNA]</scope>
    <source>
        <strain evidence="1 2">HMF7605</strain>
    </source>
</reference>
<accession>A0A2T2YD24</accession>
<sequence length="132" mass="14883">MHVNGEKSDYVKYPNGTTIHGSPGKKIKSKARAGSAGPFITFPISDCRTDYEYHSLGKWGGLVRERVKSLVIVRLDSGYCFHLQGETSLNLNLKTFIITCIHEGKKGFTNLKLVKQPFREILIFPVLTHYLN</sequence>
<protein>
    <submittedName>
        <fullName evidence="1">Uncharacterized protein</fullName>
    </submittedName>
</protein>
<evidence type="ECO:0000313" key="2">
    <source>
        <dbReference type="Proteomes" id="UP000240357"/>
    </source>
</evidence>